<sequence>MTELKQEINTASDLRKFLSCNGDTSTIQLNIPKSEIINVSSTNIDKIDILKQLKGNTVIHAGYNRISNLKPIRKQIQLEILNIYDNNVKDISCLTELKQLEIFNAQNNKIKSIDVFHDFFNLKALYLTNNRLKSIAALKNNIQLQKLHLNNNKQIVDINIVPIFSLLTELRIGGVCNIKSLDFIKNLFELMILDVSSNNLTDISAISKCVKLSILNISQNNVSDISIISLFCDLKTFNASNNRIHDVSSLKDLKKLLYLYLGNNQINDISSLISVCAGLNELMIGSNMIAELPKFTSRYRTGTMDLIDLSFNYIDDMQYLEVFDPSYLNISNNYVRDTECVEIFRSLIELNISNNMLDGAEEFEPISVFLREFTHSPQRESSYELTKIRYNIRKMNALSSVQTKYSQKCKTSLKLKNGRSKIILRLGTELKKLSQIVEMFITAFGE</sequence>
<evidence type="ECO:0000313" key="3">
    <source>
        <dbReference type="EMBL" id="CAI9962246.1"/>
    </source>
</evidence>
<dbReference type="AlphaFoldDB" id="A0AA86URX4"/>
<accession>A0AA86URX4</accession>
<keyword evidence="2" id="KW-0677">Repeat</keyword>
<evidence type="ECO:0000256" key="2">
    <source>
        <dbReference type="ARBA" id="ARBA00022737"/>
    </source>
</evidence>
<dbReference type="InterPro" id="IPR025875">
    <property type="entry name" value="Leu-rich_rpt_4"/>
</dbReference>
<comment type="caution">
    <text evidence="3">The sequence shown here is derived from an EMBL/GenBank/DDBJ whole genome shotgun (WGS) entry which is preliminary data.</text>
</comment>
<evidence type="ECO:0000256" key="1">
    <source>
        <dbReference type="ARBA" id="ARBA00022614"/>
    </source>
</evidence>
<dbReference type="Gene3D" id="3.80.10.10">
    <property type="entry name" value="Ribonuclease Inhibitor"/>
    <property type="match status" value="1"/>
</dbReference>
<proteinExistence type="predicted"/>
<dbReference type="Pfam" id="PF12799">
    <property type="entry name" value="LRR_4"/>
    <property type="match status" value="1"/>
</dbReference>
<dbReference type="PANTHER" id="PTHR46652">
    <property type="entry name" value="LEUCINE-RICH REPEAT AND IQ DOMAIN-CONTAINING PROTEIN 1-RELATED"/>
    <property type="match status" value="1"/>
</dbReference>
<keyword evidence="1" id="KW-0433">Leucine-rich repeat</keyword>
<dbReference type="EMBL" id="CATOUU010000952">
    <property type="protein sequence ID" value="CAI9962246.1"/>
    <property type="molecule type" value="Genomic_DNA"/>
</dbReference>
<dbReference type="Proteomes" id="UP001642409">
    <property type="component" value="Unassembled WGS sequence"/>
</dbReference>
<dbReference type="SUPFAM" id="SSF52047">
    <property type="entry name" value="RNI-like"/>
    <property type="match status" value="1"/>
</dbReference>
<evidence type="ECO:0000313" key="4">
    <source>
        <dbReference type="EMBL" id="CAL5976756.1"/>
    </source>
</evidence>
<evidence type="ECO:0000313" key="5">
    <source>
        <dbReference type="Proteomes" id="UP001642409"/>
    </source>
</evidence>
<dbReference type="PANTHER" id="PTHR46652:SF3">
    <property type="entry name" value="LEUCINE-RICH REPEAT-CONTAINING PROTEIN 9"/>
    <property type="match status" value="1"/>
</dbReference>
<protein>
    <submittedName>
        <fullName evidence="3">Uncharacterized protein</fullName>
    </submittedName>
</protein>
<dbReference type="SMART" id="SM00365">
    <property type="entry name" value="LRR_SD22"/>
    <property type="match status" value="4"/>
</dbReference>
<dbReference type="InterPro" id="IPR050836">
    <property type="entry name" value="SDS22/Internalin_LRR"/>
</dbReference>
<dbReference type="PROSITE" id="PS51450">
    <property type="entry name" value="LRR"/>
    <property type="match status" value="5"/>
</dbReference>
<keyword evidence="5" id="KW-1185">Reference proteome</keyword>
<organism evidence="3">
    <name type="scientific">Hexamita inflata</name>
    <dbReference type="NCBI Taxonomy" id="28002"/>
    <lineage>
        <taxon>Eukaryota</taxon>
        <taxon>Metamonada</taxon>
        <taxon>Diplomonadida</taxon>
        <taxon>Hexamitidae</taxon>
        <taxon>Hexamitinae</taxon>
        <taxon>Hexamita</taxon>
    </lineage>
</organism>
<dbReference type="InterPro" id="IPR001611">
    <property type="entry name" value="Leu-rich_rpt"/>
</dbReference>
<reference evidence="4 5" key="2">
    <citation type="submission" date="2024-07" db="EMBL/GenBank/DDBJ databases">
        <authorList>
            <person name="Akdeniz Z."/>
        </authorList>
    </citation>
    <scope>NUCLEOTIDE SEQUENCE [LARGE SCALE GENOMIC DNA]</scope>
</reference>
<dbReference type="EMBL" id="CAXDID020000007">
    <property type="protein sequence ID" value="CAL5976756.1"/>
    <property type="molecule type" value="Genomic_DNA"/>
</dbReference>
<name>A0AA86URX4_9EUKA</name>
<dbReference type="InterPro" id="IPR003591">
    <property type="entry name" value="Leu-rich_rpt_typical-subtyp"/>
</dbReference>
<dbReference type="SMART" id="SM00369">
    <property type="entry name" value="LRR_TYP"/>
    <property type="match status" value="4"/>
</dbReference>
<gene>
    <name evidence="4" type="ORF">HINF_LOCUS3975</name>
    <name evidence="3" type="ORF">HINF_LOCUS49891</name>
</gene>
<dbReference type="InterPro" id="IPR032675">
    <property type="entry name" value="LRR_dom_sf"/>
</dbReference>
<reference evidence="3" key="1">
    <citation type="submission" date="2023-06" db="EMBL/GenBank/DDBJ databases">
        <authorList>
            <person name="Kurt Z."/>
        </authorList>
    </citation>
    <scope>NUCLEOTIDE SEQUENCE</scope>
</reference>